<evidence type="ECO:0000256" key="6">
    <source>
        <dbReference type="SAM" id="Phobius"/>
    </source>
</evidence>
<protein>
    <submittedName>
        <fullName evidence="8">NADH-quinone oxidoreductase subunit N</fullName>
        <ecNumber evidence="8">1.6.99.5</ecNumber>
    </submittedName>
</protein>
<dbReference type="InterPro" id="IPR001750">
    <property type="entry name" value="ND/Mrp_TM"/>
</dbReference>
<proteinExistence type="predicted"/>
<feature type="transmembrane region" description="Helical" evidence="6">
    <location>
        <begin position="6"/>
        <end position="28"/>
    </location>
</feature>
<feature type="transmembrane region" description="Helical" evidence="6">
    <location>
        <begin position="128"/>
        <end position="147"/>
    </location>
</feature>
<dbReference type="GO" id="GO:0012505">
    <property type="term" value="C:endomembrane system"/>
    <property type="evidence" value="ECO:0007669"/>
    <property type="project" value="UniProtKB-SubCell"/>
</dbReference>
<sequence length="284" mass="30412">MTITPQQLIALLPLLIVGLTVVVVMLSIAWRRNHFLNATLAVLGLNAALVSLWFVGQAGAMDVTPLMRVDGFAMLYTGLVLLASLATCTFAYPWLEGYNDNREEFYLLVLIAALGGILLANANHLAALFLGIELISLPLFGLIGYAFRQKRSLEASIKYTILSAAASSFLLFGIALIYAQSGNLSFEALGKSLGDGMLHEPLLLAGLGMMIVGLGFKTLSGAVPPVDARRLPGCSGAGLHLPGDSEQNRYLRCGDASVPVRTGRRERSGSCGSGYHCLRLHHLR</sequence>
<dbReference type="AlphaFoldDB" id="A0A4U9I5X1"/>
<dbReference type="GO" id="GO:0016491">
    <property type="term" value="F:oxidoreductase activity"/>
    <property type="evidence" value="ECO:0007669"/>
    <property type="project" value="UniProtKB-KW"/>
</dbReference>
<dbReference type="EC" id="1.6.99.5" evidence="8"/>
<dbReference type="PANTHER" id="PTHR22773">
    <property type="entry name" value="NADH DEHYDROGENASE"/>
    <property type="match status" value="1"/>
</dbReference>
<evidence type="ECO:0000313" key="8">
    <source>
        <dbReference type="EMBL" id="VTP72767.1"/>
    </source>
</evidence>
<evidence type="ECO:0000256" key="4">
    <source>
        <dbReference type="ARBA" id="ARBA00023136"/>
    </source>
</evidence>
<keyword evidence="2 5" id="KW-0812">Transmembrane</keyword>
<dbReference type="EMBL" id="LR590464">
    <property type="protein sequence ID" value="VTP72767.1"/>
    <property type="molecule type" value="Genomic_DNA"/>
</dbReference>
<name>A0A4U9I5X1_9ENTR</name>
<evidence type="ECO:0000256" key="5">
    <source>
        <dbReference type="RuleBase" id="RU000320"/>
    </source>
</evidence>
<feature type="transmembrane region" description="Helical" evidence="6">
    <location>
        <begin position="201"/>
        <end position="220"/>
    </location>
</feature>
<evidence type="ECO:0000256" key="3">
    <source>
        <dbReference type="ARBA" id="ARBA00022989"/>
    </source>
</evidence>
<dbReference type="GO" id="GO:0016020">
    <property type="term" value="C:membrane"/>
    <property type="evidence" value="ECO:0007669"/>
    <property type="project" value="UniProtKB-SubCell"/>
</dbReference>
<feature type="transmembrane region" description="Helical" evidence="6">
    <location>
        <begin position="75"/>
        <end position="93"/>
    </location>
</feature>
<evidence type="ECO:0000256" key="1">
    <source>
        <dbReference type="ARBA" id="ARBA00004127"/>
    </source>
</evidence>
<keyword evidence="4 6" id="KW-0472">Membrane</keyword>
<evidence type="ECO:0000313" key="9">
    <source>
        <dbReference type="Proteomes" id="UP000310719"/>
    </source>
</evidence>
<dbReference type="STRING" id="83655.APT61_06890"/>
<dbReference type="Proteomes" id="UP000310719">
    <property type="component" value="Chromosome"/>
</dbReference>
<evidence type="ECO:0000256" key="2">
    <source>
        <dbReference type="ARBA" id="ARBA00022692"/>
    </source>
</evidence>
<feature type="transmembrane region" description="Helical" evidence="6">
    <location>
        <begin position="105"/>
        <end position="122"/>
    </location>
</feature>
<feature type="transmembrane region" description="Helical" evidence="6">
    <location>
        <begin position="159"/>
        <end position="181"/>
    </location>
</feature>
<organism evidence="8 9">
    <name type="scientific">Leclercia adecarboxylata</name>
    <dbReference type="NCBI Taxonomy" id="83655"/>
    <lineage>
        <taxon>Bacteria</taxon>
        <taxon>Pseudomonadati</taxon>
        <taxon>Pseudomonadota</taxon>
        <taxon>Gammaproteobacteria</taxon>
        <taxon>Enterobacterales</taxon>
        <taxon>Enterobacteriaceae</taxon>
        <taxon>Leclercia</taxon>
    </lineage>
</organism>
<accession>A0A4U9I5X1</accession>
<keyword evidence="8" id="KW-0560">Oxidoreductase</keyword>
<gene>
    <name evidence="8" type="primary">nuoN_3</name>
    <name evidence="8" type="ORF">NCTC13032_05160</name>
</gene>
<feature type="domain" description="NADH:quinone oxidoreductase/Mrp antiporter transmembrane" evidence="7">
    <location>
        <begin position="122"/>
        <end position="218"/>
    </location>
</feature>
<feature type="transmembrane region" description="Helical" evidence="6">
    <location>
        <begin position="35"/>
        <end position="55"/>
    </location>
</feature>
<keyword evidence="3 6" id="KW-1133">Transmembrane helix</keyword>
<comment type="subcellular location">
    <subcellularLocation>
        <location evidence="1">Endomembrane system</location>
        <topology evidence="1">Multi-pass membrane protein</topology>
    </subcellularLocation>
    <subcellularLocation>
        <location evidence="5">Membrane</location>
        <topology evidence="5">Multi-pass membrane protein</topology>
    </subcellularLocation>
</comment>
<reference evidence="8 9" key="1">
    <citation type="submission" date="2019-05" db="EMBL/GenBank/DDBJ databases">
        <authorList>
            <consortium name="Pathogen Informatics"/>
        </authorList>
    </citation>
    <scope>NUCLEOTIDE SEQUENCE [LARGE SCALE GENOMIC DNA]</scope>
    <source>
        <strain evidence="8 9">NCTC13032</strain>
    </source>
</reference>
<dbReference type="Pfam" id="PF00361">
    <property type="entry name" value="Proton_antipo_M"/>
    <property type="match status" value="1"/>
</dbReference>
<evidence type="ECO:0000259" key="7">
    <source>
        <dbReference type="Pfam" id="PF00361"/>
    </source>
</evidence>